<dbReference type="Ensembl" id="ENSECRT00000005673.1">
    <property type="protein sequence ID" value="ENSECRP00000005578.1"/>
    <property type="gene ID" value="ENSECRG00000003756.1"/>
</dbReference>
<dbReference type="GO" id="GO:0061542">
    <property type="term" value="F:3-demethylubiquinol 3-O-methyltransferase activity"/>
    <property type="evidence" value="ECO:0007669"/>
    <property type="project" value="UniProtKB-UniRule"/>
</dbReference>
<keyword evidence="5" id="KW-0460">Magnesium</keyword>
<dbReference type="EC" id="2.1.1.114" evidence="5"/>
<reference evidence="6" key="3">
    <citation type="submission" date="2025-09" db="UniProtKB">
        <authorList>
            <consortium name="Ensembl"/>
        </authorList>
    </citation>
    <scope>IDENTIFICATION</scope>
</reference>
<dbReference type="HAMAP" id="MF_00472">
    <property type="entry name" value="UbiG"/>
    <property type="match status" value="1"/>
</dbReference>
<dbReference type="EC" id="2.1.1.64" evidence="5"/>
<keyword evidence="2 5" id="KW-0808">Transferase</keyword>
<feature type="binding site" evidence="5">
    <location>
        <position position="199"/>
    </location>
    <ligand>
        <name>Mg(2+)</name>
        <dbReference type="ChEBI" id="CHEBI:18420"/>
    </ligand>
</feature>
<evidence type="ECO:0000313" key="7">
    <source>
        <dbReference type="Proteomes" id="UP000694620"/>
    </source>
</evidence>
<comment type="catalytic activity">
    <reaction evidence="5">
        <text>a 3,4-dihydroxy-5-(all-trans-polyprenyl)benzoate + S-adenosyl-L-methionine = a 4-hydroxy-3-methoxy-5-(all-trans-polyprenyl)benzoate + S-adenosyl-L-homocysteine + H(+)</text>
        <dbReference type="Rhea" id="RHEA:44452"/>
        <dbReference type="Rhea" id="RHEA-COMP:10930"/>
        <dbReference type="Rhea" id="RHEA-COMP:10931"/>
        <dbReference type="ChEBI" id="CHEBI:15378"/>
        <dbReference type="ChEBI" id="CHEBI:57856"/>
        <dbReference type="ChEBI" id="CHEBI:59789"/>
        <dbReference type="ChEBI" id="CHEBI:64694"/>
        <dbReference type="ChEBI" id="CHEBI:84443"/>
        <dbReference type="EC" id="2.1.1.114"/>
    </reaction>
</comment>
<dbReference type="GO" id="GO:0046872">
    <property type="term" value="F:metal ion binding"/>
    <property type="evidence" value="ECO:0007669"/>
    <property type="project" value="UniProtKB-KW"/>
</dbReference>
<comment type="similarity">
    <text evidence="5">Belongs to the class I-like SAM-binding methyltransferase superfamily. UbiG/COQ3 family.</text>
</comment>
<comment type="catalytic activity">
    <reaction evidence="5">
        <text>a 3-demethylubiquinone + S-adenosyl-L-methionine = a ubiquinone + S-adenosyl-L-homocysteine</text>
        <dbReference type="Rhea" id="RHEA:81215"/>
        <dbReference type="Rhea" id="RHEA-COMP:9565"/>
        <dbReference type="Rhea" id="RHEA-COMP:19654"/>
        <dbReference type="ChEBI" id="CHEBI:16389"/>
        <dbReference type="ChEBI" id="CHEBI:57856"/>
        <dbReference type="ChEBI" id="CHEBI:59789"/>
        <dbReference type="ChEBI" id="CHEBI:231825"/>
    </reaction>
</comment>
<keyword evidence="4 5" id="KW-0949">S-adenosyl-L-methionine</keyword>
<dbReference type="Gene3D" id="3.40.50.150">
    <property type="entry name" value="Vaccinia Virus protein VP39"/>
    <property type="match status" value="1"/>
</dbReference>
<evidence type="ECO:0000313" key="6">
    <source>
        <dbReference type="Ensembl" id="ENSECRP00000005578.1"/>
    </source>
</evidence>
<dbReference type="GeneTree" id="ENSGT00390000007284"/>
<keyword evidence="7" id="KW-1185">Reference proteome</keyword>
<dbReference type="SUPFAM" id="SSF53335">
    <property type="entry name" value="S-adenosyl-L-methionine-dependent methyltransferases"/>
    <property type="match status" value="1"/>
</dbReference>
<comment type="catalytic activity">
    <reaction evidence="5">
        <text>a 3-demethylubiquinol + S-adenosyl-L-methionine = a ubiquinol + S-adenosyl-L-homocysteine + H(+)</text>
        <dbReference type="Rhea" id="RHEA:44380"/>
        <dbReference type="Rhea" id="RHEA-COMP:9566"/>
        <dbReference type="Rhea" id="RHEA-COMP:10914"/>
        <dbReference type="ChEBI" id="CHEBI:15378"/>
        <dbReference type="ChEBI" id="CHEBI:17976"/>
        <dbReference type="ChEBI" id="CHEBI:57856"/>
        <dbReference type="ChEBI" id="CHEBI:59789"/>
        <dbReference type="ChEBI" id="CHEBI:84422"/>
        <dbReference type="EC" id="2.1.1.64"/>
    </reaction>
</comment>
<feature type="binding site" evidence="5">
    <location>
        <position position="130"/>
    </location>
    <ligand>
        <name>S-adenosyl-L-methionine</name>
        <dbReference type="ChEBI" id="CHEBI:59789"/>
    </ligand>
</feature>
<feature type="binding site" evidence="5">
    <location>
        <position position="151"/>
    </location>
    <ligand>
        <name>S-adenosyl-L-methionine</name>
        <dbReference type="ChEBI" id="CHEBI:59789"/>
    </ligand>
</feature>
<feature type="binding site" evidence="5">
    <location>
        <position position="203"/>
    </location>
    <ligand>
        <name>Mg(2+)</name>
        <dbReference type="ChEBI" id="CHEBI:18420"/>
    </ligand>
</feature>
<keyword evidence="5" id="KW-0999">Mitochondrion inner membrane</keyword>
<comment type="pathway">
    <text evidence="5">Cofactor biosynthesis; ubiquinone biosynthesis.</text>
</comment>
<evidence type="ECO:0000256" key="1">
    <source>
        <dbReference type="ARBA" id="ARBA00022603"/>
    </source>
</evidence>
<keyword evidence="3 5" id="KW-0831">Ubiquinone biosynthesis</keyword>
<dbReference type="Proteomes" id="UP000694620">
    <property type="component" value="Chromosome 3"/>
</dbReference>
<keyword evidence="5" id="KW-0472">Membrane</keyword>
<dbReference type="GO" id="GO:0031314">
    <property type="term" value="C:extrinsic component of mitochondrial inner membrane"/>
    <property type="evidence" value="ECO:0007669"/>
    <property type="project" value="UniProtKB-UniRule"/>
</dbReference>
<dbReference type="EC" id="2.1.1.-" evidence="5"/>
<reference evidence="6" key="2">
    <citation type="submission" date="2025-08" db="UniProtKB">
        <authorList>
            <consortium name="Ensembl"/>
        </authorList>
    </citation>
    <scope>IDENTIFICATION</scope>
</reference>
<dbReference type="GO" id="GO:0010420">
    <property type="term" value="F:polyprenyldihydroxybenzoate methyltransferase activity"/>
    <property type="evidence" value="ECO:0007669"/>
    <property type="project" value="UniProtKB-UniRule"/>
</dbReference>
<dbReference type="PANTHER" id="PTHR43464:SF19">
    <property type="entry name" value="UBIQUINONE BIOSYNTHESIS O-METHYLTRANSFERASE, MITOCHONDRIAL"/>
    <property type="match status" value="1"/>
</dbReference>
<dbReference type="CDD" id="cd02440">
    <property type="entry name" value="AdoMet_MTases"/>
    <property type="match status" value="1"/>
</dbReference>
<dbReference type="InterPro" id="IPR010233">
    <property type="entry name" value="UbiG_MeTrfase"/>
</dbReference>
<dbReference type="Pfam" id="PF13489">
    <property type="entry name" value="Methyltransf_23"/>
    <property type="match status" value="1"/>
</dbReference>
<dbReference type="InterPro" id="IPR029063">
    <property type="entry name" value="SAM-dependent_MTases_sf"/>
</dbReference>
<dbReference type="GO" id="GO:0032259">
    <property type="term" value="P:methylation"/>
    <property type="evidence" value="ECO:0007669"/>
    <property type="project" value="UniProtKB-KW"/>
</dbReference>
<feature type="binding site" evidence="5">
    <location>
        <position position="202"/>
    </location>
    <ligand>
        <name>Mg(2+)</name>
        <dbReference type="ChEBI" id="CHEBI:18420"/>
    </ligand>
</feature>
<accession>A0A8C4RQY9</accession>
<feature type="binding site" evidence="5">
    <location>
        <position position="100"/>
    </location>
    <ligand>
        <name>S-adenosyl-L-methionine</name>
        <dbReference type="ChEBI" id="CHEBI:59789"/>
    </ligand>
</feature>
<feature type="binding site" evidence="5">
    <location>
        <position position="198"/>
    </location>
    <ligand>
        <name>S-adenosyl-L-methionine</name>
        <dbReference type="ChEBI" id="CHEBI:59789"/>
    </ligand>
</feature>
<gene>
    <name evidence="5 6" type="primary">COQ3</name>
    <name evidence="6" type="synonym">coq3</name>
</gene>
<dbReference type="UniPathway" id="UPA00232"/>
<keyword evidence="5" id="KW-0479">Metal-binding</keyword>
<organism evidence="6 7">
    <name type="scientific">Erpetoichthys calabaricus</name>
    <name type="common">Rope fish</name>
    <name type="synonym">Calamoichthys calabaricus</name>
    <dbReference type="NCBI Taxonomy" id="27687"/>
    <lineage>
        <taxon>Eukaryota</taxon>
        <taxon>Metazoa</taxon>
        <taxon>Chordata</taxon>
        <taxon>Craniata</taxon>
        <taxon>Vertebrata</taxon>
        <taxon>Euteleostomi</taxon>
        <taxon>Actinopterygii</taxon>
        <taxon>Polypteriformes</taxon>
        <taxon>Polypteridae</taxon>
        <taxon>Erpetoichthys</taxon>
    </lineage>
</organism>
<dbReference type="PANTHER" id="PTHR43464">
    <property type="entry name" value="METHYLTRANSFERASE"/>
    <property type="match status" value="1"/>
</dbReference>
<reference evidence="6" key="1">
    <citation type="submission" date="2021-06" db="EMBL/GenBank/DDBJ databases">
        <authorList>
            <consortium name="Wellcome Sanger Institute Data Sharing"/>
        </authorList>
    </citation>
    <scope>NUCLEOTIDE SEQUENCE [LARGE SCALE GENOMIC DNA]</scope>
</reference>
<evidence type="ECO:0000256" key="2">
    <source>
        <dbReference type="ARBA" id="ARBA00022679"/>
    </source>
</evidence>
<evidence type="ECO:0000256" key="5">
    <source>
        <dbReference type="HAMAP-Rule" id="MF_03190"/>
    </source>
</evidence>
<evidence type="ECO:0000256" key="4">
    <source>
        <dbReference type="ARBA" id="ARBA00022691"/>
    </source>
</evidence>
<comment type="subunit">
    <text evidence="5">Component of a multi-subunit COQ enzyme complex, composed of at least COQ3, COQ4, COQ5, COQ6, COQ7 and COQ9.</text>
</comment>
<proteinExistence type="inferred from homology"/>
<comment type="cofactor">
    <cofactor evidence="5">
        <name>Mg(2+)</name>
        <dbReference type="ChEBI" id="CHEBI:18420"/>
    </cofactor>
</comment>
<sequence length="330" mass="37086">MEAVRVFRTRGMLAQLCHNARCFRLLSTLTAGNKRQKLQDSMTRPRVGFFYKTVMICKAHLNTASSTLDSSEIKKFQALANKWWDQHGEFAALHSMNDLRVPFVRDNLLNLNGGRKSGFPLSGYKILDVGCGGGVLSEPLARLGACITGIDPVEDSIKTAQLHQSFDPFLDKHIHYKACALEDITEEAMETFDGVVASEVVEHVSNVESFIKCCHKILKPEASLFITTINKTKLSYVFGILVAENMLKLLPKGTHEWEKFISPVELERIMESNGFSVKSIKGMLYNPISGLWSWIDSTAINYAIHAVKEKVPPEPDYCRSEDKDQPEDRT</sequence>
<keyword evidence="5" id="KW-0496">Mitochondrion</keyword>
<comment type="function">
    <text evidence="5">O-methyltransferase required for two non-consecutive steps during ubiquinone biosynthesis. Catalyzes the 2 O-methylation of 3,4-dihydroxy-5-(all-trans-polyprenyl)benzoic acid into 4-hydroxy-3-methoxy-5-(all-trans-polyprenyl)benzoic acid. Also catalyzes the last step of ubiquinone biosynthesis by mediating methylation of 3-demethylubiquinone into ubiquinone. Also able to mediate the methylation of 3-demethylubiquinol into ubiquinol.</text>
</comment>
<evidence type="ECO:0000256" key="3">
    <source>
        <dbReference type="ARBA" id="ARBA00022688"/>
    </source>
</evidence>
<protein>
    <recommendedName>
        <fullName evidence="5">Ubiquinone biosynthesis O-methyltransferase, mitochondrial</fullName>
    </recommendedName>
    <alternativeName>
        <fullName evidence="5">3-demethylubiquinol 3-O-methyltransferase</fullName>
        <ecNumber evidence="5">2.1.1.64</ecNumber>
    </alternativeName>
    <alternativeName>
        <fullName evidence="5">3-demethylubiquinone 3-O-methyltransferase</fullName>
        <ecNumber evidence="5">2.1.1.-</ecNumber>
    </alternativeName>
    <alternativeName>
        <fullName evidence="5">Polyprenyldihydroxybenzoate methyltransferase</fullName>
        <ecNumber evidence="5">2.1.1.114</ecNumber>
    </alternativeName>
</protein>
<dbReference type="NCBIfam" id="TIGR01983">
    <property type="entry name" value="UbiG"/>
    <property type="match status" value="1"/>
</dbReference>
<keyword evidence="1 5" id="KW-0489">Methyltransferase</keyword>
<name>A0A8C4RQY9_ERPCA</name>
<comment type="subcellular location">
    <subcellularLocation>
        <location evidence="5">Mitochondrion inner membrane</location>
        <topology evidence="5">Peripheral membrane protein</topology>
        <orientation evidence="5">Matrix side</orientation>
    </subcellularLocation>
</comment>
<dbReference type="AlphaFoldDB" id="A0A8C4RQY9"/>